<dbReference type="AlphaFoldDB" id="G7KMX9"/>
<feature type="compositionally biased region" description="Basic and acidic residues" evidence="1">
    <location>
        <begin position="16"/>
        <end position="49"/>
    </location>
</feature>
<evidence type="ECO:0000313" key="3">
    <source>
        <dbReference type="EnsemblPlants" id="AES75828"/>
    </source>
</evidence>
<dbReference type="EMBL" id="CM001222">
    <property type="protein sequence ID" value="AES75828.1"/>
    <property type="molecule type" value="Genomic_DNA"/>
</dbReference>
<organism evidence="2 4">
    <name type="scientific">Medicago truncatula</name>
    <name type="common">Barrel medic</name>
    <name type="synonym">Medicago tribuloides</name>
    <dbReference type="NCBI Taxonomy" id="3880"/>
    <lineage>
        <taxon>Eukaryota</taxon>
        <taxon>Viridiplantae</taxon>
        <taxon>Streptophyta</taxon>
        <taxon>Embryophyta</taxon>
        <taxon>Tracheophyta</taxon>
        <taxon>Spermatophyta</taxon>
        <taxon>Magnoliopsida</taxon>
        <taxon>eudicotyledons</taxon>
        <taxon>Gunneridae</taxon>
        <taxon>Pentapetalae</taxon>
        <taxon>rosids</taxon>
        <taxon>fabids</taxon>
        <taxon>Fabales</taxon>
        <taxon>Fabaceae</taxon>
        <taxon>Papilionoideae</taxon>
        <taxon>50 kb inversion clade</taxon>
        <taxon>NPAAA clade</taxon>
        <taxon>Hologalegina</taxon>
        <taxon>IRL clade</taxon>
        <taxon>Trifolieae</taxon>
        <taxon>Medicago</taxon>
    </lineage>
</organism>
<feature type="region of interest" description="Disordered" evidence="1">
    <location>
        <begin position="14"/>
        <end position="54"/>
    </location>
</feature>
<dbReference type="HOGENOM" id="CLU_2007321_0_0_1"/>
<sequence>MTCTLPKLARRGRVARHGELHQTTREAKGRGARVASDEVHHSRGEDHPSPWRVMNRSTDQEMTDMHENTTMPGCDDNILEIALDADPLNDRLSSEIPSEPFEGMDFASIEDVKNYYVRYAKSIV</sequence>
<reference evidence="3" key="3">
    <citation type="submission" date="2015-04" db="UniProtKB">
        <authorList>
            <consortium name="EnsemblPlants"/>
        </authorList>
    </citation>
    <scope>IDENTIFICATION</scope>
    <source>
        <strain evidence="3">cv. Jemalong A17</strain>
    </source>
</reference>
<dbReference type="PaxDb" id="3880-AES75828"/>
<reference evidence="2 4" key="1">
    <citation type="journal article" date="2011" name="Nature">
        <title>The Medicago genome provides insight into the evolution of rhizobial symbioses.</title>
        <authorList>
            <person name="Young N.D."/>
            <person name="Debelle F."/>
            <person name="Oldroyd G.E."/>
            <person name="Geurts R."/>
            <person name="Cannon S.B."/>
            <person name="Udvardi M.K."/>
            <person name="Benedito V.A."/>
            <person name="Mayer K.F."/>
            <person name="Gouzy J."/>
            <person name="Schoof H."/>
            <person name="Van de Peer Y."/>
            <person name="Proost S."/>
            <person name="Cook D.R."/>
            <person name="Meyers B.C."/>
            <person name="Spannagl M."/>
            <person name="Cheung F."/>
            <person name="De Mita S."/>
            <person name="Krishnakumar V."/>
            <person name="Gundlach H."/>
            <person name="Zhou S."/>
            <person name="Mudge J."/>
            <person name="Bharti A.K."/>
            <person name="Murray J.D."/>
            <person name="Naoumkina M.A."/>
            <person name="Rosen B."/>
            <person name="Silverstein K.A."/>
            <person name="Tang H."/>
            <person name="Rombauts S."/>
            <person name="Zhao P.X."/>
            <person name="Zhou P."/>
            <person name="Barbe V."/>
            <person name="Bardou P."/>
            <person name="Bechner M."/>
            <person name="Bellec A."/>
            <person name="Berger A."/>
            <person name="Berges H."/>
            <person name="Bidwell S."/>
            <person name="Bisseling T."/>
            <person name="Choisne N."/>
            <person name="Couloux A."/>
            <person name="Denny R."/>
            <person name="Deshpande S."/>
            <person name="Dai X."/>
            <person name="Doyle J.J."/>
            <person name="Dudez A.M."/>
            <person name="Farmer A.D."/>
            <person name="Fouteau S."/>
            <person name="Franken C."/>
            <person name="Gibelin C."/>
            <person name="Gish J."/>
            <person name="Goldstein S."/>
            <person name="Gonzalez A.J."/>
            <person name="Green P.J."/>
            <person name="Hallab A."/>
            <person name="Hartog M."/>
            <person name="Hua A."/>
            <person name="Humphray S.J."/>
            <person name="Jeong D.H."/>
            <person name="Jing Y."/>
            <person name="Jocker A."/>
            <person name="Kenton S.M."/>
            <person name="Kim D.J."/>
            <person name="Klee K."/>
            <person name="Lai H."/>
            <person name="Lang C."/>
            <person name="Lin S."/>
            <person name="Macmil S.L."/>
            <person name="Magdelenat G."/>
            <person name="Matthews L."/>
            <person name="McCorrison J."/>
            <person name="Monaghan E.L."/>
            <person name="Mun J.H."/>
            <person name="Najar F.Z."/>
            <person name="Nicholson C."/>
            <person name="Noirot C."/>
            <person name="O'Bleness M."/>
            <person name="Paule C.R."/>
            <person name="Poulain J."/>
            <person name="Prion F."/>
            <person name="Qin B."/>
            <person name="Qu C."/>
            <person name="Retzel E.F."/>
            <person name="Riddle C."/>
            <person name="Sallet E."/>
            <person name="Samain S."/>
            <person name="Samson N."/>
            <person name="Sanders I."/>
            <person name="Saurat O."/>
            <person name="Scarpelli C."/>
            <person name="Schiex T."/>
            <person name="Segurens B."/>
            <person name="Severin A.J."/>
            <person name="Sherrier D.J."/>
            <person name="Shi R."/>
            <person name="Sims S."/>
            <person name="Singer S.R."/>
            <person name="Sinharoy S."/>
            <person name="Sterck L."/>
            <person name="Viollet A."/>
            <person name="Wang B.B."/>
            <person name="Wang K."/>
            <person name="Wang M."/>
            <person name="Wang X."/>
            <person name="Warfsmann J."/>
            <person name="Weissenbach J."/>
            <person name="White D.D."/>
            <person name="White J.D."/>
            <person name="Wiley G.B."/>
            <person name="Wincker P."/>
            <person name="Xing Y."/>
            <person name="Yang L."/>
            <person name="Yao Z."/>
            <person name="Ying F."/>
            <person name="Zhai J."/>
            <person name="Zhou L."/>
            <person name="Zuber A."/>
            <person name="Denarie J."/>
            <person name="Dixon R.A."/>
            <person name="May G.D."/>
            <person name="Schwartz D.C."/>
            <person name="Rogers J."/>
            <person name="Quetier F."/>
            <person name="Town C.D."/>
            <person name="Roe B.A."/>
        </authorList>
    </citation>
    <scope>NUCLEOTIDE SEQUENCE [LARGE SCALE GENOMIC DNA]</scope>
    <source>
        <strain evidence="2">A17</strain>
        <strain evidence="3 4">cv. Jemalong A17</strain>
    </source>
</reference>
<keyword evidence="4" id="KW-1185">Reference proteome</keyword>
<evidence type="ECO:0000256" key="1">
    <source>
        <dbReference type="SAM" id="MobiDB-lite"/>
    </source>
</evidence>
<proteinExistence type="predicted"/>
<evidence type="ECO:0000313" key="4">
    <source>
        <dbReference type="Proteomes" id="UP000002051"/>
    </source>
</evidence>
<gene>
    <name evidence="2" type="ordered locus">MTR_6g060130</name>
</gene>
<name>G7KMX9_MEDTR</name>
<dbReference type="Proteomes" id="UP000002051">
    <property type="component" value="Chromosome 6"/>
</dbReference>
<evidence type="ECO:0000313" key="2">
    <source>
        <dbReference type="EMBL" id="AES75828.1"/>
    </source>
</evidence>
<reference evidence="2 4" key="2">
    <citation type="journal article" date="2014" name="BMC Genomics">
        <title>An improved genome release (version Mt4.0) for the model legume Medicago truncatula.</title>
        <authorList>
            <person name="Tang H."/>
            <person name="Krishnakumar V."/>
            <person name="Bidwell S."/>
            <person name="Rosen B."/>
            <person name="Chan A."/>
            <person name="Zhou S."/>
            <person name="Gentzbittel L."/>
            <person name="Childs K.L."/>
            <person name="Yandell M."/>
            <person name="Gundlach H."/>
            <person name="Mayer K.F."/>
            <person name="Schwartz D.C."/>
            <person name="Town C.D."/>
        </authorList>
    </citation>
    <scope>GENOME REANNOTATION</scope>
    <source>
        <strain evidence="3 4">cv. Jemalong A17</strain>
    </source>
</reference>
<dbReference type="EnsemblPlants" id="AES75828">
    <property type="protein sequence ID" value="AES75828"/>
    <property type="gene ID" value="MTR_6g060130"/>
</dbReference>
<accession>G7KMX9</accession>
<protein>
    <submittedName>
        <fullName evidence="2 3">Uncharacterized protein</fullName>
    </submittedName>
</protein>